<gene>
    <name evidence="1" type="ORF">S01H1_30681</name>
</gene>
<name>X0UCG3_9ZZZZ</name>
<accession>X0UCG3</accession>
<proteinExistence type="predicted"/>
<dbReference type="EMBL" id="BARS01018895">
    <property type="protein sequence ID" value="GAF86175.1"/>
    <property type="molecule type" value="Genomic_DNA"/>
</dbReference>
<dbReference type="AlphaFoldDB" id="X0UCG3"/>
<evidence type="ECO:0000313" key="1">
    <source>
        <dbReference type="EMBL" id="GAF86175.1"/>
    </source>
</evidence>
<reference evidence="1" key="1">
    <citation type="journal article" date="2014" name="Front. Microbiol.">
        <title>High frequency of phylogenetically diverse reductive dehalogenase-homologous genes in deep subseafloor sedimentary metagenomes.</title>
        <authorList>
            <person name="Kawai M."/>
            <person name="Futagami T."/>
            <person name="Toyoda A."/>
            <person name="Takaki Y."/>
            <person name="Nishi S."/>
            <person name="Hori S."/>
            <person name="Arai W."/>
            <person name="Tsubouchi T."/>
            <person name="Morono Y."/>
            <person name="Uchiyama I."/>
            <person name="Ito T."/>
            <person name="Fujiyama A."/>
            <person name="Inagaki F."/>
            <person name="Takami H."/>
        </authorList>
    </citation>
    <scope>NUCLEOTIDE SEQUENCE</scope>
    <source>
        <strain evidence="1">Expedition CK06-06</strain>
    </source>
</reference>
<sequence length="107" mass="12442">MEKTEFGKGLTICLGKFLEHFGNQQLERIHFIDMYKNKSEVEQKVMISDNPPDNLNYGEMNGYLRFYVEDILPIYDSDLDKALGHEIELWANGASDHLYELEVPART</sequence>
<organism evidence="1">
    <name type="scientific">marine sediment metagenome</name>
    <dbReference type="NCBI Taxonomy" id="412755"/>
    <lineage>
        <taxon>unclassified sequences</taxon>
        <taxon>metagenomes</taxon>
        <taxon>ecological metagenomes</taxon>
    </lineage>
</organism>
<comment type="caution">
    <text evidence="1">The sequence shown here is derived from an EMBL/GenBank/DDBJ whole genome shotgun (WGS) entry which is preliminary data.</text>
</comment>
<protein>
    <submittedName>
        <fullName evidence="1">Uncharacterized protein</fullName>
    </submittedName>
</protein>
<feature type="non-terminal residue" evidence="1">
    <location>
        <position position="107"/>
    </location>
</feature>